<evidence type="ECO:0000256" key="2">
    <source>
        <dbReference type="SAM" id="SignalP"/>
    </source>
</evidence>
<protein>
    <submittedName>
        <fullName evidence="3">Uncharacterized protein</fullName>
    </submittedName>
</protein>
<evidence type="ECO:0000313" key="3">
    <source>
        <dbReference type="EMBL" id="MFG3190804.1"/>
    </source>
</evidence>
<organism evidence="3 4">
    <name type="scientific">Streptomyces omiyaensis</name>
    <dbReference type="NCBI Taxonomy" id="68247"/>
    <lineage>
        <taxon>Bacteria</taxon>
        <taxon>Bacillati</taxon>
        <taxon>Actinomycetota</taxon>
        <taxon>Actinomycetes</taxon>
        <taxon>Kitasatosporales</taxon>
        <taxon>Streptomycetaceae</taxon>
        <taxon>Streptomyces</taxon>
    </lineage>
</organism>
<sequence>MPRLTPRSPRTATGLAAAAVCALLPSGSAQAVIGVPGTGTRAHTARITVGAAATARGCSATLVAGDRLLGAKSRSVPRWPPGSRSSPSRQPSAAGPTASPRSLPVPTGT</sequence>
<keyword evidence="4" id="KW-1185">Reference proteome</keyword>
<dbReference type="EMBL" id="JBICZW010000010">
    <property type="protein sequence ID" value="MFG3190804.1"/>
    <property type="molecule type" value="Genomic_DNA"/>
</dbReference>
<evidence type="ECO:0000313" key="4">
    <source>
        <dbReference type="Proteomes" id="UP001604282"/>
    </source>
</evidence>
<feature type="compositionally biased region" description="Low complexity" evidence="1">
    <location>
        <begin position="73"/>
        <end position="92"/>
    </location>
</feature>
<reference evidence="3 4" key="1">
    <citation type="submission" date="2024-10" db="EMBL/GenBank/DDBJ databases">
        <title>The Natural Products Discovery Center: Release of the First 8490 Sequenced Strains for Exploring Actinobacteria Biosynthetic Diversity.</title>
        <authorList>
            <person name="Kalkreuter E."/>
            <person name="Kautsar S.A."/>
            <person name="Yang D."/>
            <person name="Bader C.D."/>
            <person name="Teijaro C.N."/>
            <person name="Fluegel L."/>
            <person name="Davis C.M."/>
            <person name="Simpson J.R."/>
            <person name="Lauterbach L."/>
            <person name="Steele A.D."/>
            <person name="Gui C."/>
            <person name="Meng S."/>
            <person name="Li G."/>
            <person name="Viehrig K."/>
            <person name="Ye F."/>
            <person name="Su P."/>
            <person name="Kiefer A.F."/>
            <person name="Nichols A."/>
            <person name="Cepeda A.J."/>
            <person name="Yan W."/>
            <person name="Fan B."/>
            <person name="Jiang Y."/>
            <person name="Adhikari A."/>
            <person name="Zheng C.-J."/>
            <person name="Schuster L."/>
            <person name="Cowan T.M."/>
            <person name="Smanski M.J."/>
            <person name="Chevrette M.G."/>
            <person name="De Carvalho L.P.S."/>
            <person name="Shen B."/>
        </authorList>
    </citation>
    <scope>NUCLEOTIDE SEQUENCE [LARGE SCALE GENOMIC DNA]</scope>
    <source>
        <strain evidence="3 4">NPDC048229</strain>
    </source>
</reference>
<comment type="caution">
    <text evidence="3">The sequence shown here is derived from an EMBL/GenBank/DDBJ whole genome shotgun (WGS) entry which is preliminary data.</text>
</comment>
<evidence type="ECO:0000256" key="1">
    <source>
        <dbReference type="SAM" id="MobiDB-lite"/>
    </source>
</evidence>
<feature type="chain" id="PRO_5046441450" evidence="2">
    <location>
        <begin position="32"/>
        <end position="109"/>
    </location>
</feature>
<gene>
    <name evidence="3" type="ORF">ACGFYS_17900</name>
</gene>
<feature type="signal peptide" evidence="2">
    <location>
        <begin position="1"/>
        <end position="31"/>
    </location>
</feature>
<feature type="region of interest" description="Disordered" evidence="1">
    <location>
        <begin position="72"/>
        <end position="109"/>
    </location>
</feature>
<keyword evidence="2" id="KW-0732">Signal</keyword>
<dbReference type="Proteomes" id="UP001604282">
    <property type="component" value="Unassembled WGS sequence"/>
</dbReference>
<name>A0ABW7BTG3_9ACTN</name>
<proteinExistence type="predicted"/>
<accession>A0ABW7BTG3</accession>
<dbReference type="RefSeq" id="WP_392882718.1">
    <property type="nucleotide sequence ID" value="NZ_JBICZW010000010.1"/>
</dbReference>